<dbReference type="KEGG" id="caby:Cabys_2639"/>
<accession>A0A1J1CAF5</accession>
<reference evidence="1 2" key="1">
    <citation type="submission" date="2016-11" db="EMBL/GenBank/DDBJ databases">
        <title>Genomic analysis of Caldithrix abyssi and proposal of a novel bacterial phylum Caldithrichaeota.</title>
        <authorList>
            <person name="Kublanov I."/>
            <person name="Sigalova O."/>
            <person name="Gavrilov S."/>
            <person name="Lebedinsky A."/>
            <person name="Ivanova N."/>
            <person name="Daum C."/>
            <person name="Reddy T."/>
            <person name="Klenk H.P."/>
            <person name="Goker M."/>
            <person name="Reva O."/>
            <person name="Miroshnichenko M."/>
            <person name="Kyprides N."/>
            <person name="Woyke T."/>
            <person name="Gelfand M."/>
        </authorList>
    </citation>
    <scope>NUCLEOTIDE SEQUENCE [LARGE SCALE GENOMIC DNA]</scope>
    <source>
        <strain evidence="1 2">LF13</strain>
    </source>
</reference>
<evidence type="ECO:0000313" key="1">
    <source>
        <dbReference type="EMBL" id="APF19388.1"/>
    </source>
</evidence>
<evidence type="ECO:0000313" key="2">
    <source>
        <dbReference type="Proteomes" id="UP000183868"/>
    </source>
</evidence>
<name>A0A1J1CAF5_CALAY</name>
<gene>
    <name evidence="1" type="ORF">Cabys_2639</name>
</gene>
<organism evidence="1 2">
    <name type="scientific">Caldithrix abyssi DSM 13497</name>
    <dbReference type="NCBI Taxonomy" id="880073"/>
    <lineage>
        <taxon>Bacteria</taxon>
        <taxon>Pseudomonadati</taxon>
        <taxon>Calditrichota</taxon>
        <taxon>Calditrichia</taxon>
        <taxon>Calditrichales</taxon>
        <taxon>Calditrichaceae</taxon>
        <taxon>Caldithrix</taxon>
    </lineage>
</organism>
<dbReference type="Proteomes" id="UP000183868">
    <property type="component" value="Chromosome"/>
</dbReference>
<dbReference type="AlphaFoldDB" id="A0A1J1CAF5"/>
<proteinExistence type="predicted"/>
<dbReference type="EMBL" id="CP018099">
    <property type="protein sequence ID" value="APF19388.1"/>
    <property type="molecule type" value="Genomic_DNA"/>
</dbReference>
<sequence length="38" mass="4421">MTLPAAKRKIRNRWCPISSKKIRKKVFGIWPLPVTGSR</sequence>
<protein>
    <submittedName>
        <fullName evidence="1">Uncharacterized protein</fullName>
    </submittedName>
</protein>